<reference evidence="2" key="1">
    <citation type="submission" date="2022-11" db="UniProtKB">
        <authorList>
            <consortium name="WormBaseParasite"/>
        </authorList>
    </citation>
    <scope>IDENTIFICATION</scope>
</reference>
<dbReference type="Proteomes" id="UP000887579">
    <property type="component" value="Unplaced"/>
</dbReference>
<name>A0AC34G665_9BILA</name>
<accession>A0AC34G665</accession>
<sequence length="426" mass="49780">MVENVPPHKRMSLSTTAANDLEVMVERLRKKRYDYLLEEMNEKPSWESRSFRERIVKYFGYCAFEGYTVAKEYEKLCDTYSKLEEKYSSLNETLQDHEQHAFEAEENAAASERKCEEQKEELDAAHTMIEKLQYKIRLLEKENANVKEELYQEKKARKLAEKEGSETKTKAAEEFAKWTQEYQEKNNLTGMKENIDQVKNQLVELQTLTATDVIQGIQNLTKNMSSFFPSEKKEGPMWFVKKEICESIYKNAQDEVKPFIANFLPELFKWGELILPENMLNKEKRAELDAVCAYFYKIVGDQQKELFGKLIKSTLEKLRAAGRQKIYSLVRRHGIIGFEPEGSCFFYSREPSGKFIPYSDANYLHPMHVQMRADQTYAIPIEYEAAEFLMVIENSVNNGITYYQIDPKSGYKKLVYSNGRNSKKGL</sequence>
<evidence type="ECO:0000313" key="1">
    <source>
        <dbReference type="Proteomes" id="UP000887579"/>
    </source>
</evidence>
<proteinExistence type="predicted"/>
<dbReference type="WBParaSite" id="ES5_v2.g25155.t1">
    <property type="protein sequence ID" value="ES5_v2.g25155.t1"/>
    <property type="gene ID" value="ES5_v2.g25155"/>
</dbReference>
<evidence type="ECO:0000313" key="2">
    <source>
        <dbReference type="WBParaSite" id="ES5_v2.g25155.t1"/>
    </source>
</evidence>
<protein>
    <submittedName>
        <fullName evidence="2">Uncharacterized protein</fullName>
    </submittedName>
</protein>
<organism evidence="1 2">
    <name type="scientific">Panagrolaimus sp. ES5</name>
    <dbReference type="NCBI Taxonomy" id="591445"/>
    <lineage>
        <taxon>Eukaryota</taxon>
        <taxon>Metazoa</taxon>
        <taxon>Ecdysozoa</taxon>
        <taxon>Nematoda</taxon>
        <taxon>Chromadorea</taxon>
        <taxon>Rhabditida</taxon>
        <taxon>Tylenchina</taxon>
        <taxon>Panagrolaimomorpha</taxon>
        <taxon>Panagrolaimoidea</taxon>
        <taxon>Panagrolaimidae</taxon>
        <taxon>Panagrolaimus</taxon>
    </lineage>
</organism>